<keyword evidence="2" id="KW-1185">Reference proteome</keyword>
<gene>
    <name evidence="1" type="ORF">LYSBPC_04230</name>
</gene>
<protein>
    <submittedName>
        <fullName evidence="1">Uncharacterized protein</fullName>
    </submittedName>
</protein>
<proteinExistence type="predicted"/>
<name>A0ABQ5NFY6_9BACI</name>
<comment type="caution">
    <text evidence="1">The sequence shown here is derived from an EMBL/GenBank/DDBJ whole genome shotgun (WGS) entry which is preliminary data.</text>
</comment>
<dbReference type="Proteomes" id="UP001065593">
    <property type="component" value="Unassembled WGS sequence"/>
</dbReference>
<dbReference type="EMBL" id="BRZA01000001">
    <property type="protein sequence ID" value="GLC87296.1"/>
    <property type="molecule type" value="Genomic_DNA"/>
</dbReference>
<evidence type="ECO:0000313" key="2">
    <source>
        <dbReference type="Proteomes" id="UP001065593"/>
    </source>
</evidence>
<organism evidence="1 2">
    <name type="scientific">Lysinibacillus piscis</name>
    <dbReference type="NCBI Taxonomy" id="2518931"/>
    <lineage>
        <taxon>Bacteria</taxon>
        <taxon>Bacillati</taxon>
        <taxon>Bacillota</taxon>
        <taxon>Bacilli</taxon>
        <taxon>Bacillales</taxon>
        <taxon>Bacillaceae</taxon>
        <taxon>Lysinibacillus</taxon>
    </lineage>
</organism>
<reference evidence="1" key="1">
    <citation type="submission" date="2022-08" db="EMBL/GenBank/DDBJ databases">
        <title>Draft genome sequence of Lysinibacillus sp. strain KH24.</title>
        <authorList>
            <person name="Kanbe H."/>
            <person name="Itoh H."/>
        </authorList>
    </citation>
    <scope>NUCLEOTIDE SEQUENCE</scope>
    <source>
        <strain evidence="1">KH24</strain>
    </source>
</reference>
<accession>A0ABQ5NFY6</accession>
<evidence type="ECO:0000313" key="1">
    <source>
        <dbReference type="EMBL" id="GLC87296.1"/>
    </source>
</evidence>
<dbReference type="RefSeq" id="WP_264987028.1">
    <property type="nucleotide sequence ID" value="NZ_BRZA01000001.1"/>
</dbReference>
<sequence>MGDIIDFMAKHNEREEKKRVQALQRYIETQCSFQQPEKIDALVDERVIDVKKRSLFMALLAILKERQIEPFDIFKDAIEMDATTFETTYLLKWWSVVQLAFTFLAILKEHEPQMYASFLGLTDSE</sequence>